<accession>A0A9X2S0K7</accession>
<dbReference type="EMBL" id="JANKBY010000035">
    <property type="protein sequence ID" value="MCR1822103.1"/>
    <property type="molecule type" value="Genomic_DNA"/>
</dbReference>
<reference evidence="1" key="1">
    <citation type="submission" date="2022-07" db="EMBL/GenBank/DDBJ databases">
        <title>Enhanced cultured diversity of the mouse gut microbiota enables custom-made synthetic communities.</title>
        <authorList>
            <person name="Afrizal A."/>
        </authorList>
    </citation>
    <scope>NUCLEOTIDE SEQUENCE</scope>
    <source>
        <strain evidence="1">DSM 29186</strain>
    </source>
</reference>
<evidence type="ECO:0000313" key="2">
    <source>
        <dbReference type="Proteomes" id="UP001140817"/>
    </source>
</evidence>
<protein>
    <submittedName>
        <fullName evidence="1">Uncharacterized protein</fullName>
    </submittedName>
</protein>
<comment type="caution">
    <text evidence="1">The sequence shown here is derived from an EMBL/GenBank/DDBJ whole genome shotgun (WGS) entry which is preliminary data.</text>
</comment>
<organism evidence="1 2">
    <name type="scientific">Terrisporobacter muris</name>
    <dbReference type="NCBI Taxonomy" id="2963284"/>
    <lineage>
        <taxon>Bacteria</taxon>
        <taxon>Bacillati</taxon>
        <taxon>Bacillota</taxon>
        <taxon>Clostridia</taxon>
        <taxon>Peptostreptococcales</taxon>
        <taxon>Peptostreptococcaceae</taxon>
        <taxon>Terrisporobacter</taxon>
    </lineage>
</organism>
<dbReference type="AlphaFoldDB" id="A0A9X2S0K7"/>
<sequence length="196" mass="23343">MIKHKSTILNQLFYSEMKALVDKFNKIKENEILEIEEILRPIKDEDIKSYLINKPKKLSEIIKENKKMKLKRGEIELFGFVNSEIEEVDISKAKEYYEELLAIDYVEIGEYIIYKTGICLKEYAYSVFENRLSDEFWVEKMFSKDDVINMWVNEITKEQALEEILDNTDLEEALELYPQYALSINGIDYKYSQVEE</sequence>
<gene>
    <name evidence="1" type="ORF">NSA58_04815</name>
</gene>
<proteinExistence type="predicted"/>
<keyword evidence="2" id="KW-1185">Reference proteome</keyword>
<dbReference type="Proteomes" id="UP001140817">
    <property type="component" value="Unassembled WGS sequence"/>
</dbReference>
<name>A0A9X2S0K7_9FIRM</name>
<dbReference type="RefSeq" id="WP_103979943.1">
    <property type="nucleotide sequence ID" value="NZ_JANKBY010000035.1"/>
</dbReference>
<evidence type="ECO:0000313" key="1">
    <source>
        <dbReference type="EMBL" id="MCR1822103.1"/>
    </source>
</evidence>